<organism evidence="9 10">
    <name type="scientific">Pristionchus mayeri</name>
    <dbReference type="NCBI Taxonomy" id="1317129"/>
    <lineage>
        <taxon>Eukaryota</taxon>
        <taxon>Metazoa</taxon>
        <taxon>Ecdysozoa</taxon>
        <taxon>Nematoda</taxon>
        <taxon>Chromadorea</taxon>
        <taxon>Rhabditida</taxon>
        <taxon>Rhabditina</taxon>
        <taxon>Diplogasteromorpha</taxon>
        <taxon>Diplogasteroidea</taxon>
        <taxon>Neodiplogasteridae</taxon>
        <taxon>Pristionchus</taxon>
    </lineage>
</organism>
<dbReference type="AlphaFoldDB" id="A0AAN5DEJ0"/>
<dbReference type="PANTHER" id="PTHR43840:SF17">
    <property type="entry name" value="CATION EFFLUX PROTEIN CYTOPLASMIC DOMAIN-CONTAINING PROTEIN"/>
    <property type="match status" value="1"/>
</dbReference>
<keyword evidence="6 7" id="KW-0472">Membrane</keyword>
<comment type="subcellular location">
    <subcellularLocation>
        <location evidence="1">Membrane</location>
        <topology evidence="1">Multi-pass membrane protein</topology>
    </subcellularLocation>
</comment>
<evidence type="ECO:0000259" key="8">
    <source>
        <dbReference type="Pfam" id="PF01545"/>
    </source>
</evidence>
<dbReference type="NCBIfam" id="TIGR01297">
    <property type="entry name" value="CDF"/>
    <property type="match status" value="1"/>
</dbReference>
<accession>A0AAN5DEJ0</accession>
<evidence type="ECO:0000256" key="7">
    <source>
        <dbReference type="SAM" id="Phobius"/>
    </source>
</evidence>
<dbReference type="PANTHER" id="PTHR43840">
    <property type="entry name" value="MITOCHONDRIAL METAL TRANSPORTER 1-RELATED"/>
    <property type="match status" value="1"/>
</dbReference>
<feature type="transmembrane region" description="Helical" evidence="7">
    <location>
        <begin position="60"/>
        <end position="78"/>
    </location>
</feature>
<evidence type="ECO:0000256" key="6">
    <source>
        <dbReference type="ARBA" id="ARBA00023136"/>
    </source>
</evidence>
<dbReference type="Pfam" id="PF01545">
    <property type="entry name" value="Cation_efflux"/>
    <property type="match status" value="1"/>
</dbReference>
<feature type="domain" description="Cation efflux protein transmembrane" evidence="8">
    <location>
        <begin position="59"/>
        <end position="249"/>
    </location>
</feature>
<dbReference type="InterPro" id="IPR050291">
    <property type="entry name" value="CDF_Transporter"/>
</dbReference>
<evidence type="ECO:0000256" key="5">
    <source>
        <dbReference type="ARBA" id="ARBA00022989"/>
    </source>
</evidence>
<evidence type="ECO:0000256" key="1">
    <source>
        <dbReference type="ARBA" id="ARBA00004141"/>
    </source>
</evidence>
<dbReference type="Gene3D" id="3.30.70.1350">
    <property type="entry name" value="Cation efflux protein, cytoplasmic domain"/>
    <property type="match status" value="1"/>
</dbReference>
<sequence>MGNGEKIPLIKKEKKRSRKSRKYYEELEELERGYAEDEATIAGQLVEEDETASDNVLSKIVFAANIILLIAKMAATYFTSGTSLSIISTLLDSVVDITSSIGIWYASHAIIHADKFLYPRGRENLELIAFIFIGVIMGMANLYIMLQSVNRILTLEVVPDITMTALAILLGTIVVKGGLLIACLRLKTPASRVLAIDQRNDVLTNIVGMGGAILSKYWTAYADPVAACLIAGYIVYSWAGVVVEQLPILSGKQCTKNEYSRIARVLITHGERVKMVETLLVYHTGLKVRVEAHVVLDPDTPSKIVHNEVEEPLKRKLEMLPFVERAFVHPDYECDGYEK</sequence>
<evidence type="ECO:0000256" key="2">
    <source>
        <dbReference type="ARBA" id="ARBA00008873"/>
    </source>
</evidence>
<dbReference type="InterPro" id="IPR036837">
    <property type="entry name" value="Cation_efflux_CTD_sf"/>
</dbReference>
<feature type="transmembrane region" description="Helical" evidence="7">
    <location>
        <begin position="84"/>
        <end position="106"/>
    </location>
</feature>
<keyword evidence="3" id="KW-0813">Transport</keyword>
<dbReference type="Gene3D" id="1.20.1510.10">
    <property type="entry name" value="Cation efflux protein transmembrane domain"/>
    <property type="match status" value="1"/>
</dbReference>
<dbReference type="InterPro" id="IPR058533">
    <property type="entry name" value="Cation_efflux_TM"/>
</dbReference>
<dbReference type="Proteomes" id="UP001328107">
    <property type="component" value="Unassembled WGS sequence"/>
</dbReference>
<protein>
    <recommendedName>
        <fullName evidence="8">Cation efflux protein transmembrane domain-containing protein</fullName>
    </recommendedName>
</protein>
<comment type="caution">
    <text evidence="9">The sequence shown here is derived from an EMBL/GenBank/DDBJ whole genome shotgun (WGS) entry which is preliminary data.</text>
</comment>
<gene>
    <name evidence="9" type="ORF">PMAYCL1PPCAC_30835</name>
</gene>
<dbReference type="InterPro" id="IPR027469">
    <property type="entry name" value="Cation_efflux_TMD_sf"/>
</dbReference>
<evidence type="ECO:0000313" key="9">
    <source>
        <dbReference type="EMBL" id="GMR60640.1"/>
    </source>
</evidence>
<dbReference type="InterPro" id="IPR002524">
    <property type="entry name" value="Cation_efflux"/>
</dbReference>
<evidence type="ECO:0000256" key="4">
    <source>
        <dbReference type="ARBA" id="ARBA00022692"/>
    </source>
</evidence>
<dbReference type="EMBL" id="BTRK01000006">
    <property type="protein sequence ID" value="GMR60640.1"/>
    <property type="molecule type" value="Genomic_DNA"/>
</dbReference>
<dbReference type="SUPFAM" id="SSF161111">
    <property type="entry name" value="Cation efflux protein transmembrane domain-like"/>
    <property type="match status" value="1"/>
</dbReference>
<evidence type="ECO:0000256" key="3">
    <source>
        <dbReference type="ARBA" id="ARBA00022448"/>
    </source>
</evidence>
<keyword evidence="10" id="KW-1185">Reference proteome</keyword>
<dbReference type="GO" id="GO:0016020">
    <property type="term" value="C:membrane"/>
    <property type="evidence" value="ECO:0007669"/>
    <property type="project" value="UniProtKB-SubCell"/>
</dbReference>
<comment type="similarity">
    <text evidence="2">Belongs to the cation diffusion facilitator (CDF) transporter (TC 2.A.4) family. SLC30A subfamily.</text>
</comment>
<keyword evidence="4 7" id="KW-0812">Transmembrane</keyword>
<name>A0AAN5DEJ0_9BILA</name>
<dbReference type="GO" id="GO:0008324">
    <property type="term" value="F:monoatomic cation transmembrane transporter activity"/>
    <property type="evidence" value="ECO:0007669"/>
    <property type="project" value="InterPro"/>
</dbReference>
<dbReference type="SUPFAM" id="SSF160240">
    <property type="entry name" value="Cation efflux protein cytoplasmic domain-like"/>
    <property type="match status" value="1"/>
</dbReference>
<keyword evidence="5 7" id="KW-1133">Transmembrane helix</keyword>
<proteinExistence type="inferred from homology"/>
<reference evidence="10" key="1">
    <citation type="submission" date="2022-10" db="EMBL/GenBank/DDBJ databases">
        <title>Genome assembly of Pristionchus species.</title>
        <authorList>
            <person name="Yoshida K."/>
            <person name="Sommer R.J."/>
        </authorList>
    </citation>
    <scope>NUCLEOTIDE SEQUENCE [LARGE SCALE GENOMIC DNA]</scope>
    <source>
        <strain evidence="10">RS5460</strain>
    </source>
</reference>
<evidence type="ECO:0000313" key="10">
    <source>
        <dbReference type="Proteomes" id="UP001328107"/>
    </source>
</evidence>
<feature type="transmembrane region" description="Helical" evidence="7">
    <location>
        <begin position="127"/>
        <end position="146"/>
    </location>
</feature>
<feature type="transmembrane region" description="Helical" evidence="7">
    <location>
        <begin position="161"/>
        <end position="182"/>
    </location>
</feature>